<dbReference type="GO" id="GO:0005634">
    <property type="term" value="C:nucleus"/>
    <property type="evidence" value="ECO:0007669"/>
    <property type="project" value="UniProtKB-SubCell"/>
</dbReference>
<keyword evidence="5" id="KW-0539">Nucleus</keyword>
<keyword evidence="8" id="KW-1185">Reference proteome</keyword>
<keyword evidence="3" id="KW-0805">Transcription regulation</keyword>
<gene>
    <name evidence="7" type="ORF">FSARC_8278</name>
</gene>
<dbReference type="InterPro" id="IPR007219">
    <property type="entry name" value="XnlR_reg_dom"/>
</dbReference>
<evidence type="ECO:0000256" key="5">
    <source>
        <dbReference type="ARBA" id="ARBA00023242"/>
    </source>
</evidence>
<sequence length="655" mass="73842">MADEIDRDSFPLSDIASTPSKCKRVRQAYVERSNARVTSPPVYDADELRYDATMSPTLLSEIESRLADLGDHQAQPQAASPMGDMIRSPLAHETSESSVPDYESMFDLLMPIVMPESIWIERKKPNNDTTKTLCTSTDLPTDVKESLVDTFFKYCHNQPYSYFQETFFRQRFTKEHPYFQRSGREIRQLYASEAWHLVMQKSMDTESSLGIHEVQTLGLLAIHDFTSGRTSQGWLKIGLATRICQDLHFMKEPHDMLCPSAKDEQRRTFWSIYLIDKLISCGRDRRPVILDEDCHVGLPSNEMPKLRSTDQTLGTLRSYLCWDAGHETEALPNFSLTIQAASILGRCARIALHDRDVDRCPPWDPTSDFTAVNSLLFLLEYRLFGEEELANDASEACNGDGMDEYLNLTEHDVFARTVFHLCHCLLNHPFLLRMRLKGSPLNLSPTTTTFLTRAFRRGLDHACSLIATLEQASQAGNHVSTSFYAYCACLAGSIIIIHLDTLAQTDLDRAHDLDTACQQCFAYLRYLEPRWDHACKISGRLRHFKDYAPGLGALLNISQTQDLQPGCEDLLWTMVDYGLMCQDFMLDTPGLSMACSASPASEEPFDNPHNDPLVEPDTPSMVLDDSVLDDIRGDFLSAVDDPDIAFLLTAAFSGG</sequence>
<evidence type="ECO:0000313" key="7">
    <source>
        <dbReference type="EMBL" id="KAF4963730.1"/>
    </source>
</evidence>
<dbReference type="GO" id="GO:0003677">
    <property type="term" value="F:DNA binding"/>
    <property type="evidence" value="ECO:0007669"/>
    <property type="project" value="InterPro"/>
</dbReference>
<reference evidence="7" key="2">
    <citation type="submission" date="2020-05" db="EMBL/GenBank/DDBJ databases">
        <authorList>
            <person name="Kim H.-S."/>
            <person name="Proctor R.H."/>
            <person name="Brown D.W."/>
        </authorList>
    </citation>
    <scope>NUCLEOTIDE SEQUENCE</scope>
    <source>
        <strain evidence="7">NRRL 20472</strain>
    </source>
</reference>
<dbReference type="SMART" id="SM00906">
    <property type="entry name" value="Fungal_trans"/>
    <property type="match status" value="1"/>
</dbReference>
<reference evidence="7" key="1">
    <citation type="journal article" date="2020" name="BMC Genomics">
        <title>Correction to: Identification and distribution of gene clusters required for synthesis of sphingolipid metabolism inhibitors in diverse species of the filamentous fungus Fusarium.</title>
        <authorList>
            <person name="Kim H.S."/>
            <person name="Lohmar J.M."/>
            <person name="Busman M."/>
            <person name="Brown D.W."/>
            <person name="Naumann T.A."/>
            <person name="Divon H.H."/>
            <person name="Lysoe E."/>
            <person name="Uhlig S."/>
            <person name="Proctor R.H."/>
        </authorList>
    </citation>
    <scope>NUCLEOTIDE SEQUENCE</scope>
    <source>
        <strain evidence="7">NRRL 20472</strain>
    </source>
</reference>
<dbReference type="GO" id="GO:0008270">
    <property type="term" value="F:zinc ion binding"/>
    <property type="evidence" value="ECO:0007669"/>
    <property type="project" value="InterPro"/>
</dbReference>
<dbReference type="Pfam" id="PF04082">
    <property type="entry name" value="Fungal_trans"/>
    <property type="match status" value="1"/>
</dbReference>
<dbReference type="Proteomes" id="UP000622797">
    <property type="component" value="Unassembled WGS sequence"/>
</dbReference>
<evidence type="ECO:0000256" key="1">
    <source>
        <dbReference type="ARBA" id="ARBA00004123"/>
    </source>
</evidence>
<keyword evidence="2" id="KW-0479">Metal-binding</keyword>
<feature type="domain" description="Xylanolytic transcriptional activator regulatory" evidence="6">
    <location>
        <begin position="233"/>
        <end position="305"/>
    </location>
</feature>
<evidence type="ECO:0000256" key="2">
    <source>
        <dbReference type="ARBA" id="ARBA00022723"/>
    </source>
</evidence>
<dbReference type="PANTHER" id="PTHR47338:SF4">
    <property type="entry name" value="ZN(II)2CYS6 TRANSCRIPTION FACTOR (EUROFUNG)"/>
    <property type="match status" value="1"/>
</dbReference>
<dbReference type="InterPro" id="IPR050815">
    <property type="entry name" value="TF_fung"/>
</dbReference>
<dbReference type="PANTHER" id="PTHR47338">
    <property type="entry name" value="ZN(II)2CYS6 TRANSCRIPTION FACTOR (EUROFUNG)-RELATED"/>
    <property type="match status" value="1"/>
</dbReference>
<accession>A0A8H4TTI9</accession>
<organism evidence="7 8">
    <name type="scientific">Fusarium sarcochroum</name>
    <dbReference type="NCBI Taxonomy" id="1208366"/>
    <lineage>
        <taxon>Eukaryota</taxon>
        <taxon>Fungi</taxon>
        <taxon>Dikarya</taxon>
        <taxon>Ascomycota</taxon>
        <taxon>Pezizomycotina</taxon>
        <taxon>Sordariomycetes</taxon>
        <taxon>Hypocreomycetidae</taxon>
        <taxon>Hypocreales</taxon>
        <taxon>Nectriaceae</taxon>
        <taxon>Fusarium</taxon>
        <taxon>Fusarium lateritium species complex</taxon>
    </lineage>
</organism>
<evidence type="ECO:0000259" key="6">
    <source>
        <dbReference type="SMART" id="SM00906"/>
    </source>
</evidence>
<dbReference type="GO" id="GO:0006351">
    <property type="term" value="P:DNA-templated transcription"/>
    <property type="evidence" value="ECO:0007669"/>
    <property type="project" value="InterPro"/>
</dbReference>
<evidence type="ECO:0000256" key="3">
    <source>
        <dbReference type="ARBA" id="ARBA00023015"/>
    </source>
</evidence>
<name>A0A8H4TTI9_9HYPO</name>
<dbReference type="EMBL" id="JABEXW010000453">
    <property type="protein sequence ID" value="KAF4963730.1"/>
    <property type="molecule type" value="Genomic_DNA"/>
</dbReference>
<dbReference type="AlphaFoldDB" id="A0A8H4TTI9"/>
<protein>
    <recommendedName>
        <fullName evidence="6">Xylanolytic transcriptional activator regulatory domain-containing protein</fullName>
    </recommendedName>
</protein>
<comment type="caution">
    <text evidence="7">The sequence shown here is derived from an EMBL/GenBank/DDBJ whole genome shotgun (WGS) entry which is preliminary data.</text>
</comment>
<proteinExistence type="predicted"/>
<dbReference type="CDD" id="cd12148">
    <property type="entry name" value="fungal_TF_MHR"/>
    <property type="match status" value="1"/>
</dbReference>
<evidence type="ECO:0000256" key="4">
    <source>
        <dbReference type="ARBA" id="ARBA00023163"/>
    </source>
</evidence>
<comment type="subcellular location">
    <subcellularLocation>
        <location evidence="1">Nucleus</location>
    </subcellularLocation>
</comment>
<dbReference type="OrthoDB" id="424974at2759"/>
<dbReference type="GO" id="GO:0000981">
    <property type="term" value="F:DNA-binding transcription factor activity, RNA polymerase II-specific"/>
    <property type="evidence" value="ECO:0007669"/>
    <property type="project" value="InterPro"/>
</dbReference>
<evidence type="ECO:0000313" key="8">
    <source>
        <dbReference type="Proteomes" id="UP000622797"/>
    </source>
</evidence>
<keyword evidence="4" id="KW-0804">Transcription</keyword>